<dbReference type="Pfam" id="PF12937">
    <property type="entry name" value="F-box-like"/>
    <property type="match status" value="1"/>
</dbReference>
<evidence type="ECO:0000259" key="1">
    <source>
        <dbReference type="PROSITE" id="PS50181"/>
    </source>
</evidence>
<dbReference type="OrthoDB" id="101791at2759"/>
<comment type="caution">
    <text evidence="2">The sequence shown here is derived from an EMBL/GenBank/DDBJ whole genome shotgun (WGS) entry which is preliminary data.</text>
</comment>
<proteinExistence type="predicted"/>
<reference evidence="2" key="1">
    <citation type="submission" date="2020-07" db="EMBL/GenBank/DDBJ databases">
        <title>Ethylene signaling mediates host invasion by parasitic plants.</title>
        <authorList>
            <person name="Yoshida S."/>
        </authorList>
    </citation>
    <scope>NUCLEOTIDE SEQUENCE</scope>
    <source>
        <strain evidence="2">Okayama</strain>
    </source>
</reference>
<dbReference type="InterPro" id="IPR036047">
    <property type="entry name" value="F-box-like_dom_sf"/>
</dbReference>
<keyword evidence="3" id="KW-1185">Reference proteome</keyword>
<dbReference type="PROSITE" id="PS50181">
    <property type="entry name" value="FBOX"/>
    <property type="match status" value="1"/>
</dbReference>
<feature type="domain" description="F-box" evidence="1">
    <location>
        <begin position="198"/>
        <end position="244"/>
    </location>
</feature>
<dbReference type="PANTHER" id="PTHR47602:SF2">
    <property type="entry name" value="F-BOX PROTEIN SKIP22"/>
    <property type="match status" value="1"/>
</dbReference>
<name>A0A830BZL6_9LAMI</name>
<dbReference type="AlphaFoldDB" id="A0A830BZL6"/>
<gene>
    <name evidence="2" type="ORF">PHJA_001009200</name>
</gene>
<evidence type="ECO:0000313" key="3">
    <source>
        <dbReference type="Proteomes" id="UP000653305"/>
    </source>
</evidence>
<dbReference type="CDD" id="cd22165">
    <property type="entry name" value="F-box_AtSKIP22-like"/>
    <property type="match status" value="1"/>
</dbReference>
<evidence type="ECO:0000313" key="2">
    <source>
        <dbReference type="EMBL" id="GFP88655.1"/>
    </source>
</evidence>
<dbReference type="InterPro" id="IPR001810">
    <property type="entry name" value="F-box_dom"/>
</dbReference>
<dbReference type="SUPFAM" id="SSF81383">
    <property type="entry name" value="F-box domain"/>
    <property type="match status" value="1"/>
</dbReference>
<accession>A0A830BZL6</accession>
<dbReference type="Gene3D" id="1.20.1280.50">
    <property type="match status" value="1"/>
</dbReference>
<protein>
    <submittedName>
        <fullName evidence="2">Putative F-box protein at1g23770</fullName>
    </submittedName>
</protein>
<dbReference type="Gene3D" id="3.40.1000.30">
    <property type="match status" value="1"/>
</dbReference>
<dbReference type="PANTHER" id="PTHR47602">
    <property type="entry name" value="F-BOX PROTEIN SKIP22"/>
    <property type="match status" value="1"/>
</dbReference>
<dbReference type="EMBL" id="BMAC01000170">
    <property type="protein sequence ID" value="GFP88655.1"/>
    <property type="molecule type" value="Genomic_DNA"/>
</dbReference>
<sequence length="332" mass="37516">MEVDDENNIETDVIVGKSFSVPGFLRNVFMAELGDDAGKDHKLIIVAVHAIMLETGFVGFDKNANVVVDSFRFRSEWPSSLFNMSLCYTLQESLSSGVSDQTVIKGVVLKFQTLGKFINVYGTLENGSRMKSSTYRVQLDEDRLVSFLNFVWANCGGEDEGILGILEKKVFEFWRTVKDHIALPLLIDLCEEIGLPLPPCFMRLPTDLKMRILESLPGADVAKASCVCSELRYLGSSDDLWKMKFVEEFGNVKSYAQGSWKKGFAKDWDMRKIRKVNRARTAPFGLGPYWAQRRRYPNPFMVPRVPRIIGGDYDIMGNLAPQCNFGARDDGW</sequence>
<dbReference type="SMART" id="SM00256">
    <property type="entry name" value="FBOX"/>
    <property type="match status" value="1"/>
</dbReference>
<dbReference type="Proteomes" id="UP000653305">
    <property type="component" value="Unassembled WGS sequence"/>
</dbReference>
<organism evidence="2 3">
    <name type="scientific">Phtheirospermum japonicum</name>
    <dbReference type="NCBI Taxonomy" id="374723"/>
    <lineage>
        <taxon>Eukaryota</taxon>
        <taxon>Viridiplantae</taxon>
        <taxon>Streptophyta</taxon>
        <taxon>Embryophyta</taxon>
        <taxon>Tracheophyta</taxon>
        <taxon>Spermatophyta</taxon>
        <taxon>Magnoliopsida</taxon>
        <taxon>eudicotyledons</taxon>
        <taxon>Gunneridae</taxon>
        <taxon>Pentapetalae</taxon>
        <taxon>asterids</taxon>
        <taxon>lamiids</taxon>
        <taxon>Lamiales</taxon>
        <taxon>Orobanchaceae</taxon>
        <taxon>Orobanchaceae incertae sedis</taxon>
        <taxon>Phtheirospermum</taxon>
    </lineage>
</organism>